<accession>A4C3F5</accession>
<dbReference type="Pfam" id="PF09791">
    <property type="entry name" value="Oxidored-like"/>
    <property type="match status" value="1"/>
</dbReference>
<organism evidence="2 3">
    <name type="scientific">Pseudoalteromonas tunicata D2</name>
    <dbReference type="NCBI Taxonomy" id="87626"/>
    <lineage>
        <taxon>Bacteria</taxon>
        <taxon>Pseudomonadati</taxon>
        <taxon>Pseudomonadota</taxon>
        <taxon>Gammaproteobacteria</taxon>
        <taxon>Alteromonadales</taxon>
        <taxon>Pseudoalteromonadaceae</taxon>
        <taxon>Pseudoalteromonas</taxon>
    </lineage>
</organism>
<dbReference type="Proteomes" id="UP000006201">
    <property type="component" value="Unassembled WGS sequence"/>
</dbReference>
<feature type="domain" description="Oxidoreductase-like" evidence="1">
    <location>
        <begin position="10"/>
        <end position="44"/>
    </location>
</feature>
<dbReference type="AlphaFoldDB" id="A4C3F5"/>
<proteinExistence type="predicted"/>
<name>A4C3F5_9GAMM</name>
<dbReference type="RefSeq" id="WP_009836388.1">
    <property type="nucleotide sequence ID" value="NZ_AAOH01000001.1"/>
</dbReference>
<evidence type="ECO:0000313" key="2">
    <source>
        <dbReference type="EMBL" id="EAR30087.1"/>
    </source>
</evidence>
<comment type="caution">
    <text evidence="2">The sequence shown here is derived from an EMBL/GenBank/DDBJ whole genome shotgun (WGS) entry which is preliminary data.</text>
</comment>
<dbReference type="InterPro" id="IPR019180">
    <property type="entry name" value="Oxidoreductase-like_N"/>
</dbReference>
<dbReference type="STRING" id="87626.PTD2_00921"/>
<sequence length="51" mass="5702">MNLIIPILNAPEKPKPGDCCGGGSCCPCVWDEYRQALKEWKNKELENSPPQ</sequence>
<dbReference type="EMBL" id="AAOH01000001">
    <property type="protein sequence ID" value="EAR30087.1"/>
    <property type="molecule type" value="Genomic_DNA"/>
</dbReference>
<dbReference type="eggNOG" id="ENOG5033I10">
    <property type="taxonomic scope" value="Bacteria"/>
</dbReference>
<keyword evidence="3" id="KW-1185">Reference proteome</keyword>
<gene>
    <name evidence="2" type="ORF">PTD2_00921</name>
</gene>
<evidence type="ECO:0000313" key="3">
    <source>
        <dbReference type="Proteomes" id="UP000006201"/>
    </source>
</evidence>
<protein>
    <recommendedName>
        <fullName evidence="1">Oxidoreductase-like domain-containing protein</fullName>
    </recommendedName>
</protein>
<reference evidence="2 3" key="1">
    <citation type="submission" date="2006-02" db="EMBL/GenBank/DDBJ databases">
        <authorList>
            <person name="Moran M.A."/>
            <person name="Kjelleberg S."/>
            <person name="Egan S."/>
            <person name="Saunders N."/>
            <person name="Thomas T."/>
            <person name="Ferriera S."/>
            <person name="Johnson J."/>
            <person name="Kravitz S."/>
            <person name="Halpern A."/>
            <person name="Remington K."/>
            <person name="Beeson K."/>
            <person name="Tran B."/>
            <person name="Rogers Y.-H."/>
            <person name="Friedman R."/>
            <person name="Venter J.C."/>
        </authorList>
    </citation>
    <scope>NUCLEOTIDE SEQUENCE [LARGE SCALE GENOMIC DNA]</scope>
    <source>
        <strain evidence="2 3">D2</strain>
    </source>
</reference>
<evidence type="ECO:0000259" key="1">
    <source>
        <dbReference type="Pfam" id="PF09791"/>
    </source>
</evidence>
<dbReference type="HOGENOM" id="CLU_3102877_0_0_6"/>